<name>A0A8H4LSI7_9HYPO</name>
<evidence type="ECO:0000313" key="1">
    <source>
        <dbReference type="EMBL" id="KAF4504361.1"/>
    </source>
</evidence>
<dbReference type="Proteomes" id="UP000557566">
    <property type="component" value="Unassembled WGS sequence"/>
</dbReference>
<gene>
    <name evidence="1" type="ORF">G6O67_008519</name>
</gene>
<accession>A0A8H4LSI7</accession>
<reference evidence="1 2" key="1">
    <citation type="journal article" date="2020" name="Genome Biol. Evol.">
        <title>A new high-quality draft genome assembly of the Chinese cordyceps Ophiocordyceps sinensis.</title>
        <authorList>
            <person name="Shu R."/>
            <person name="Zhang J."/>
            <person name="Meng Q."/>
            <person name="Zhang H."/>
            <person name="Zhou G."/>
            <person name="Li M."/>
            <person name="Wu P."/>
            <person name="Zhao Y."/>
            <person name="Chen C."/>
            <person name="Qin Q."/>
        </authorList>
    </citation>
    <scope>NUCLEOTIDE SEQUENCE [LARGE SCALE GENOMIC DNA]</scope>
    <source>
        <strain evidence="1 2">IOZ07</strain>
    </source>
</reference>
<dbReference type="AlphaFoldDB" id="A0A8H4LSI7"/>
<organism evidence="1 2">
    <name type="scientific">Ophiocordyceps sinensis</name>
    <dbReference type="NCBI Taxonomy" id="72228"/>
    <lineage>
        <taxon>Eukaryota</taxon>
        <taxon>Fungi</taxon>
        <taxon>Dikarya</taxon>
        <taxon>Ascomycota</taxon>
        <taxon>Pezizomycotina</taxon>
        <taxon>Sordariomycetes</taxon>
        <taxon>Hypocreomycetidae</taxon>
        <taxon>Hypocreales</taxon>
        <taxon>Ophiocordycipitaceae</taxon>
        <taxon>Ophiocordyceps</taxon>
    </lineage>
</organism>
<proteinExistence type="predicted"/>
<sequence length="132" mass="14502">MADQTRADIIKGHPFGNGLDDVCTSFHSICTVKNISPVEHLGKEDLQELVLDLLSRLRNHLAAARLVRSTAMSAARTATTRLDPAQNASMQVIWPPKFSWVACRCCSTPRLSCKRPAFPFIRACVAPPSLSQ</sequence>
<evidence type="ECO:0000313" key="2">
    <source>
        <dbReference type="Proteomes" id="UP000557566"/>
    </source>
</evidence>
<comment type="caution">
    <text evidence="1">The sequence shown here is derived from an EMBL/GenBank/DDBJ whole genome shotgun (WGS) entry which is preliminary data.</text>
</comment>
<protein>
    <submittedName>
        <fullName evidence="1">Uncharacterized protein</fullName>
    </submittedName>
</protein>
<keyword evidence="2" id="KW-1185">Reference proteome</keyword>
<dbReference type="OrthoDB" id="5584477at2759"/>
<dbReference type="EMBL" id="JAAVMX010000011">
    <property type="protein sequence ID" value="KAF4504361.1"/>
    <property type="molecule type" value="Genomic_DNA"/>
</dbReference>